<organism evidence="1 2">
    <name type="scientific">Flavonifractor plautii</name>
    <name type="common">Fusobacterium plautii</name>
    <dbReference type="NCBI Taxonomy" id="292800"/>
    <lineage>
        <taxon>Bacteria</taxon>
        <taxon>Bacillati</taxon>
        <taxon>Bacillota</taxon>
        <taxon>Clostridia</taxon>
        <taxon>Eubacteriales</taxon>
        <taxon>Oscillospiraceae</taxon>
        <taxon>Flavonifractor</taxon>
    </lineage>
</organism>
<dbReference type="RefSeq" id="WP_021631508.1">
    <property type="nucleotide sequence ID" value="NZ_JADMOW010000015.1"/>
</dbReference>
<gene>
    <name evidence="1" type="ORF">ERS852411_00139</name>
</gene>
<name>A0A173Y6Y2_FLAPL</name>
<accession>A0A173Y6Y2</accession>
<evidence type="ECO:0000313" key="2">
    <source>
        <dbReference type="Proteomes" id="UP000095746"/>
    </source>
</evidence>
<reference evidence="1 2" key="1">
    <citation type="submission" date="2015-09" db="EMBL/GenBank/DDBJ databases">
        <authorList>
            <consortium name="Pathogen Informatics"/>
        </authorList>
    </citation>
    <scope>NUCLEOTIDE SEQUENCE [LARGE SCALE GENOMIC DNA]</scope>
    <source>
        <strain evidence="1 2">2789STDY5608854</strain>
    </source>
</reference>
<dbReference type="AlphaFoldDB" id="A0A173Y6Y2"/>
<dbReference type="Proteomes" id="UP000095746">
    <property type="component" value="Unassembled WGS sequence"/>
</dbReference>
<dbReference type="EMBL" id="CYZT01000004">
    <property type="protein sequence ID" value="CUN58478.1"/>
    <property type="molecule type" value="Genomic_DNA"/>
</dbReference>
<proteinExistence type="predicted"/>
<evidence type="ECO:0000313" key="1">
    <source>
        <dbReference type="EMBL" id="CUN58478.1"/>
    </source>
</evidence>
<protein>
    <submittedName>
        <fullName evidence="1">Uncharacterized protein</fullName>
    </submittedName>
</protein>
<sequence length="157" mass="17600">MYNIQADQLITNISNYAKEHNPNGGFTVSDGAGNVYCSSCDISEMAKASDITETSTCQRSRVETDLLIRKPDLEGSSKWGFTYNGRIINASIEDDYFLEWFQTHGTVNRGDHIHATLEIYVDIDPQGNPIKGTEKYTVIKVHGEILHDIENTKGPWT</sequence>